<dbReference type="EMBL" id="JBHSLI010000002">
    <property type="protein sequence ID" value="MFC5292967.1"/>
    <property type="molecule type" value="Genomic_DNA"/>
</dbReference>
<accession>A0ABW0F0Q0</accession>
<evidence type="ECO:0000256" key="2">
    <source>
        <dbReference type="ARBA" id="ARBA00023125"/>
    </source>
</evidence>
<dbReference type="InterPro" id="IPR010998">
    <property type="entry name" value="Integrase_recombinase_N"/>
</dbReference>
<evidence type="ECO:0000259" key="5">
    <source>
        <dbReference type="PROSITE" id="PS51900"/>
    </source>
</evidence>
<reference evidence="7" key="1">
    <citation type="journal article" date="2019" name="Int. J. Syst. Evol. Microbiol.">
        <title>The Global Catalogue of Microorganisms (GCM) 10K type strain sequencing project: providing services to taxonomists for standard genome sequencing and annotation.</title>
        <authorList>
            <consortium name="The Broad Institute Genomics Platform"/>
            <consortium name="The Broad Institute Genome Sequencing Center for Infectious Disease"/>
            <person name="Wu L."/>
            <person name="Ma J."/>
        </authorList>
    </citation>
    <scope>NUCLEOTIDE SEQUENCE [LARGE SCALE GENOMIC DNA]</scope>
    <source>
        <strain evidence="7">CGMCC 1.15643</strain>
    </source>
</reference>
<dbReference type="RefSeq" id="WP_260348049.1">
    <property type="nucleotide sequence ID" value="NZ_JAOAOS010000002.1"/>
</dbReference>
<evidence type="ECO:0000313" key="6">
    <source>
        <dbReference type="EMBL" id="MFC5292967.1"/>
    </source>
</evidence>
<dbReference type="InterPro" id="IPR044068">
    <property type="entry name" value="CB"/>
</dbReference>
<sequence length="334" mass="37479">MPLPSGVFRTVKPNKTYWYFQKRRGQPDAGPIVKLPEFGTPEFWSEIARLTGEQRAPSNTFKNLIKDYRTRLEKKGLSAGTLKTYDSALNPIREMWGELDPAETTVAGIMEMQDSFSDRPSMGNMVLIQLRALMKLAVQKGWRKDNPAREIDKFEEDPDGAQPLSAEAWAALTSDAAPDDLKRFAILGRATGQRISDIIRMTPAGREQEGLNCRIKKLGDKQHWCILSQAEAETIDGWKQFKGAAYVMQDSGRRHNTNSMRDVWNDFAATEAGSALKGFTPHDLRATKVCDERISGKSHQRIAAIVGMSVEMVMKYSRHIDQKAAARGTGTERE</sequence>
<evidence type="ECO:0000256" key="4">
    <source>
        <dbReference type="PROSITE-ProRule" id="PRU01248"/>
    </source>
</evidence>
<organism evidence="6 7">
    <name type="scientific">Bosea minatitlanensis</name>
    <dbReference type="NCBI Taxonomy" id="128782"/>
    <lineage>
        <taxon>Bacteria</taxon>
        <taxon>Pseudomonadati</taxon>
        <taxon>Pseudomonadota</taxon>
        <taxon>Alphaproteobacteria</taxon>
        <taxon>Hyphomicrobiales</taxon>
        <taxon>Boseaceae</taxon>
        <taxon>Bosea</taxon>
    </lineage>
</organism>
<evidence type="ECO:0000313" key="7">
    <source>
        <dbReference type="Proteomes" id="UP001595976"/>
    </source>
</evidence>
<feature type="domain" description="Core-binding (CB)" evidence="5">
    <location>
        <begin position="59"/>
        <end position="138"/>
    </location>
</feature>
<evidence type="ECO:0000256" key="1">
    <source>
        <dbReference type="ARBA" id="ARBA00022908"/>
    </source>
</evidence>
<dbReference type="Gene3D" id="1.10.443.10">
    <property type="entry name" value="Intergrase catalytic core"/>
    <property type="match status" value="1"/>
</dbReference>
<comment type="caution">
    <text evidence="6">The sequence shown here is derived from an EMBL/GenBank/DDBJ whole genome shotgun (WGS) entry which is preliminary data.</text>
</comment>
<name>A0ABW0F0Q0_9HYPH</name>
<dbReference type="PROSITE" id="PS51900">
    <property type="entry name" value="CB"/>
    <property type="match status" value="1"/>
</dbReference>
<dbReference type="Proteomes" id="UP001595976">
    <property type="component" value="Unassembled WGS sequence"/>
</dbReference>
<evidence type="ECO:0000256" key="3">
    <source>
        <dbReference type="ARBA" id="ARBA00023172"/>
    </source>
</evidence>
<dbReference type="InterPro" id="IPR013762">
    <property type="entry name" value="Integrase-like_cat_sf"/>
</dbReference>
<dbReference type="InterPro" id="IPR011010">
    <property type="entry name" value="DNA_brk_join_enz"/>
</dbReference>
<keyword evidence="1" id="KW-0229">DNA integration</keyword>
<gene>
    <name evidence="6" type="ORF">ACFPK2_08175</name>
</gene>
<dbReference type="Gene3D" id="1.10.150.130">
    <property type="match status" value="1"/>
</dbReference>
<keyword evidence="7" id="KW-1185">Reference proteome</keyword>
<protein>
    <submittedName>
        <fullName evidence="6">Tyrosine-type recombinase/integrase</fullName>
    </submittedName>
</protein>
<dbReference type="SUPFAM" id="SSF56349">
    <property type="entry name" value="DNA breaking-rejoining enzymes"/>
    <property type="match status" value="1"/>
</dbReference>
<keyword evidence="2 4" id="KW-0238">DNA-binding</keyword>
<keyword evidence="3" id="KW-0233">DNA recombination</keyword>
<proteinExistence type="predicted"/>